<name>A0A9P4NXI7_9PEZI</name>
<dbReference type="AlphaFoldDB" id="A0A9P4NXI7"/>
<accession>A0A9P4NXI7</accession>
<organism evidence="1 2">
    <name type="scientific">Tothia fuscella</name>
    <dbReference type="NCBI Taxonomy" id="1048955"/>
    <lineage>
        <taxon>Eukaryota</taxon>
        <taxon>Fungi</taxon>
        <taxon>Dikarya</taxon>
        <taxon>Ascomycota</taxon>
        <taxon>Pezizomycotina</taxon>
        <taxon>Dothideomycetes</taxon>
        <taxon>Pleosporomycetidae</taxon>
        <taxon>Venturiales</taxon>
        <taxon>Cylindrosympodiaceae</taxon>
        <taxon>Tothia</taxon>
    </lineage>
</organism>
<sequence length="123" mass="13326">MSQKKKPSGASEIPILFTIGGSRHELFIISTASSYSDITSEIATLAASSPNCTESLSKYKKAGEEKVTEIKVKWAATARDAKIWPTSTILTEDNTEAVLMMIEKSGGLGRDVFEVRLEGQKGE</sequence>
<evidence type="ECO:0000313" key="1">
    <source>
        <dbReference type="EMBL" id="KAF2433470.1"/>
    </source>
</evidence>
<proteinExistence type="predicted"/>
<protein>
    <submittedName>
        <fullName evidence="1">Uncharacterized protein</fullName>
    </submittedName>
</protein>
<evidence type="ECO:0000313" key="2">
    <source>
        <dbReference type="Proteomes" id="UP000800235"/>
    </source>
</evidence>
<dbReference type="Proteomes" id="UP000800235">
    <property type="component" value="Unassembled WGS sequence"/>
</dbReference>
<reference evidence="1" key="1">
    <citation type="journal article" date="2020" name="Stud. Mycol.">
        <title>101 Dothideomycetes genomes: a test case for predicting lifestyles and emergence of pathogens.</title>
        <authorList>
            <person name="Haridas S."/>
            <person name="Albert R."/>
            <person name="Binder M."/>
            <person name="Bloem J."/>
            <person name="Labutti K."/>
            <person name="Salamov A."/>
            <person name="Andreopoulos B."/>
            <person name="Baker S."/>
            <person name="Barry K."/>
            <person name="Bills G."/>
            <person name="Bluhm B."/>
            <person name="Cannon C."/>
            <person name="Castanera R."/>
            <person name="Culley D."/>
            <person name="Daum C."/>
            <person name="Ezra D."/>
            <person name="Gonzalez J."/>
            <person name="Henrissat B."/>
            <person name="Kuo A."/>
            <person name="Liang C."/>
            <person name="Lipzen A."/>
            <person name="Lutzoni F."/>
            <person name="Magnuson J."/>
            <person name="Mondo S."/>
            <person name="Nolan M."/>
            <person name="Ohm R."/>
            <person name="Pangilinan J."/>
            <person name="Park H.-J."/>
            <person name="Ramirez L."/>
            <person name="Alfaro M."/>
            <person name="Sun H."/>
            <person name="Tritt A."/>
            <person name="Yoshinaga Y."/>
            <person name="Zwiers L.-H."/>
            <person name="Turgeon B."/>
            <person name="Goodwin S."/>
            <person name="Spatafora J."/>
            <person name="Crous P."/>
            <person name="Grigoriev I."/>
        </authorList>
    </citation>
    <scope>NUCLEOTIDE SEQUENCE</scope>
    <source>
        <strain evidence="1">CBS 130266</strain>
    </source>
</reference>
<keyword evidence="2" id="KW-1185">Reference proteome</keyword>
<comment type="caution">
    <text evidence="1">The sequence shown here is derived from an EMBL/GenBank/DDBJ whole genome shotgun (WGS) entry which is preliminary data.</text>
</comment>
<gene>
    <name evidence="1" type="ORF">EJ08DRAFT_607130</name>
</gene>
<dbReference type="OrthoDB" id="4415650at2759"/>
<dbReference type="EMBL" id="MU007020">
    <property type="protein sequence ID" value="KAF2433470.1"/>
    <property type="molecule type" value="Genomic_DNA"/>
</dbReference>